<comment type="caution">
    <text evidence="2">The sequence shown here is derived from an EMBL/GenBank/DDBJ whole genome shotgun (WGS) entry which is preliminary data.</text>
</comment>
<name>A0A9N9A1A4_9GLOM</name>
<dbReference type="EMBL" id="CAJVPI010000292">
    <property type="protein sequence ID" value="CAG8514540.1"/>
    <property type="molecule type" value="Genomic_DNA"/>
</dbReference>
<accession>A0A9N9A1A4</accession>
<gene>
    <name evidence="2" type="ORF">PBRASI_LOCUS3294</name>
</gene>
<evidence type="ECO:0000313" key="3">
    <source>
        <dbReference type="Proteomes" id="UP000789739"/>
    </source>
</evidence>
<dbReference type="AlphaFoldDB" id="A0A9N9A1A4"/>
<evidence type="ECO:0000313" key="2">
    <source>
        <dbReference type="EMBL" id="CAG8514540.1"/>
    </source>
</evidence>
<sequence>MSCKEFPSRHLKMQKTPKNPVKDPIDKLENIDCRINCIDTTYLRYGLTALAENLGGHHRRPQRLHYCFHRTSSARAGVQYIPIFSELVESFVRRIDQPSQLHPREEVHILEFFTVIYPIAICFLGSKGALIVLPPVVGNTLADLGIFNPPLLEFGEECEKQWR</sequence>
<reference evidence="2" key="1">
    <citation type="submission" date="2021-06" db="EMBL/GenBank/DDBJ databases">
        <authorList>
            <person name="Kallberg Y."/>
            <person name="Tangrot J."/>
            <person name="Rosling A."/>
        </authorList>
    </citation>
    <scope>NUCLEOTIDE SEQUENCE</scope>
    <source>
        <strain evidence="2">BR232B</strain>
    </source>
</reference>
<evidence type="ECO:0000256" key="1">
    <source>
        <dbReference type="SAM" id="MobiDB-lite"/>
    </source>
</evidence>
<organism evidence="2 3">
    <name type="scientific">Paraglomus brasilianum</name>
    <dbReference type="NCBI Taxonomy" id="144538"/>
    <lineage>
        <taxon>Eukaryota</taxon>
        <taxon>Fungi</taxon>
        <taxon>Fungi incertae sedis</taxon>
        <taxon>Mucoromycota</taxon>
        <taxon>Glomeromycotina</taxon>
        <taxon>Glomeromycetes</taxon>
        <taxon>Paraglomerales</taxon>
        <taxon>Paraglomeraceae</taxon>
        <taxon>Paraglomus</taxon>
    </lineage>
</organism>
<feature type="region of interest" description="Disordered" evidence="1">
    <location>
        <begin position="1"/>
        <end position="21"/>
    </location>
</feature>
<dbReference type="Proteomes" id="UP000789739">
    <property type="component" value="Unassembled WGS sequence"/>
</dbReference>
<protein>
    <submittedName>
        <fullName evidence="2">1364_t:CDS:1</fullName>
    </submittedName>
</protein>
<keyword evidence="3" id="KW-1185">Reference proteome</keyword>
<proteinExistence type="predicted"/>